<dbReference type="AlphaFoldDB" id="A0A8S1IUX1"/>
<dbReference type="Proteomes" id="UP000708148">
    <property type="component" value="Unassembled WGS sequence"/>
</dbReference>
<feature type="compositionally biased region" description="Basic residues" evidence="1">
    <location>
        <begin position="14"/>
        <end position="23"/>
    </location>
</feature>
<feature type="region of interest" description="Disordered" evidence="1">
    <location>
        <begin position="1"/>
        <end position="23"/>
    </location>
</feature>
<dbReference type="Pfam" id="PF10517">
    <property type="entry name" value="DM13"/>
    <property type="match status" value="1"/>
</dbReference>
<keyword evidence="4" id="KW-1185">Reference proteome</keyword>
<dbReference type="PROSITE" id="PS51549">
    <property type="entry name" value="DM13"/>
    <property type="match status" value="1"/>
</dbReference>
<evidence type="ECO:0000259" key="2">
    <source>
        <dbReference type="PROSITE" id="PS51549"/>
    </source>
</evidence>
<sequence length="158" mass="16867">MQPRRWLPHDALAPRHHGPRRHARSHTLAALSPVGLKAMRVALIALVLAAACLAVSGQDGCTAEHWKVGKTAALETKQHQVSGTVVVLDDCTFGVQNFTYDGTGPDVFWYGADSVANLDTGFIMDGIPSSLGAWDGSRPVNVTLPEGVTWDDINAISV</sequence>
<comment type="caution">
    <text evidence="3">The sequence shown here is derived from an EMBL/GenBank/DDBJ whole genome shotgun (WGS) entry which is preliminary data.</text>
</comment>
<feature type="non-terminal residue" evidence="3">
    <location>
        <position position="1"/>
    </location>
</feature>
<dbReference type="EMBL" id="CAJHUC010000667">
    <property type="protein sequence ID" value="CAD7697489.1"/>
    <property type="molecule type" value="Genomic_DNA"/>
</dbReference>
<name>A0A8S1IUX1_9CHLO</name>
<dbReference type="InterPro" id="IPR045879">
    <property type="entry name" value="B561A"/>
</dbReference>
<accession>A0A8S1IUX1</accession>
<reference evidence="3" key="1">
    <citation type="submission" date="2020-12" db="EMBL/GenBank/DDBJ databases">
        <authorList>
            <person name="Iha C."/>
        </authorList>
    </citation>
    <scope>NUCLEOTIDE SEQUENCE</scope>
</reference>
<feature type="domain" description="DM13" evidence="2">
    <location>
        <begin position="68"/>
        <end position="158"/>
    </location>
</feature>
<protein>
    <recommendedName>
        <fullName evidence="2">DM13 domain-containing protein</fullName>
    </recommendedName>
</protein>
<evidence type="ECO:0000313" key="3">
    <source>
        <dbReference type="EMBL" id="CAD7697489.1"/>
    </source>
</evidence>
<evidence type="ECO:0000313" key="4">
    <source>
        <dbReference type="Proteomes" id="UP000708148"/>
    </source>
</evidence>
<dbReference type="OrthoDB" id="507900at2759"/>
<organism evidence="3 4">
    <name type="scientific">Ostreobium quekettii</name>
    <dbReference type="NCBI Taxonomy" id="121088"/>
    <lineage>
        <taxon>Eukaryota</taxon>
        <taxon>Viridiplantae</taxon>
        <taxon>Chlorophyta</taxon>
        <taxon>core chlorophytes</taxon>
        <taxon>Ulvophyceae</taxon>
        <taxon>TCBD clade</taxon>
        <taxon>Bryopsidales</taxon>
        <taxon>Ostreobineae</taxon>
        <taxon>Ostreobiaceae</taxon>
        <taxon>Ostreobium</taxon>
    </lineage>
</organism>
<dbReference type="PANTHER" id="PTHR47281:SF1">
    <property type="entry name" value="OS09G0557700 PROTEIN"/>
    <property type="match status" value="1"/>
</dbReference>
<proteinExistence type="predicted"/>
<dbReference type="PANTHER" id="PTHR47281">
    <property type="entry name" value="OS09G0557700 PROTEIN"/>
    <property type="match status" value="1"/>
</dbReference>
<evidence type="ECO:0000256" key="1">
    <source>
        <dbReference type="SAM" id="MobiDB-lite"/>
    </source>
</evidence>
<dbReference type="InterPro" id="IPR019545">
    <property type="entry name" value="DM13_domain"/>
</dbReference>
<dbReference type="SMART" id="SM00686">
    <property type="entry name" value="DM13"/>
    <property type="match status" value="1"/>
</dbReference>
<gene>
    <name evidence="3" type="ORF">OSTQU699_LOCUS2851</name>
</gene>